<dbReference type="SMART" id="SM00848">
    <property type="entry name" value="Inhibitor_I29"/>
    <property type="match status" value="1"/>
</dbReference>
<feature type="domain" description="EGF-like" evidence="1">
    <location>
        <begin position="517"/>
        <end position="551"/>
    </location>
</feature>
<dbReference type="AlphaFoldDB" id="L7FMJ7"/>
<gene>
    <name evidence="4" type="ORF">EIN_413650</name>
</gene>
<feature type="domain" description="EGF-like" evidence="1">
    <location>
        <begin position="863"/>
        <end position="905"/>
    </location>
</feature>
<evidence type="ECO:0000313" key="5">
    <source>
        <dbReference type="Proteomes" id="UP000014680"/>
    </source>
</evidence>
<dbReference type="SMART" id="SM00181">
    <property type="entry name" value="EGF"/>
    <property type="match status" value="8"/>
</dbReference>
<dbReference type="Proteomes" id="UP000014680">
    <property type="component" value="Unassembled WGS sequence"/>
</dbReference>
<sequence length="1041" mass="114304">MLCFHRTPFLLSLKQISSIFVCEYFFKRGTFTQNIKMFLLLLLFTFSQADFDLTKTDFELFKEFEVKYNKKYSTPSQRLARLSIFKSSLEEIRRLNSKRKTPSDATFGINYFSDLTPLEMGINSKNFIQVQRKSSTSKSDDLPVLPAGDVIPDYLSYCGPYVQNNTDHPKIDFCATPLDQKGCGCCYAAAIANHAQILYANMTYYKYNKDETKIQKLLFTPQRFIDTKYVLPSGFTNKRCCGGNSGIAIEGQPTYSLQKDYAFSDGTDASYNIQPPCTPRGDQNASVEIYLRNKEYDIFSVNQAGNHAQQVLALKKILHHYGPVLVAIQTTNTGFPAYRSGIFTFPQDVCQNVVTDHQVILVGYGKDAATKKDYFIVRNTWGSWWGENGGFARVSTDVFCGIAQDDTRGYLSQNYIFFSGNCKIDPNCKTCNTTNLLCTECKAGTNKDRRGVCVAPGQYDFQPVNPPIKCISGCSSCTDSTTCNVCNTGKVLQKDKKACLDKCPSGQYPNSNKLCTSCGVSSCETCVTSPTNKCDTCPTNKYLAVDKTSCLASCPNGQYPNANKQCTVCTTANCATCSASNVCTTCKPNYTKTATNQCTATPCGDGKFGTQPNCGNCLANCKTCTNATICTACTGTYKLSENKKTCYATCPKGTYTSGTNCKKCTTTNCVACNNSNVCTECAANYQKTTSNQCEVKPTTCPSGQYGTPPNCKNCLTNCNKCVDGSKCEMCSGTYKLSENKTKCYSTCPNGTYVSGNYCKKCSTANCAICNTNNVCTQCLTNFDKTASNQCVAQPCGDGEYGTKPNCRKCISLCQKCTDGILCSLCAGEAKLQEDKKKCYATCPSGTYATATYCKKCTTANCLECNNNNECKKCIDNFELSGTPPKCTSKSGACGDGYYGEAGKCQKCSVSGCKRCSDGETCDMCNEILNLEFNKKKCSNACPTGYFADNQKCLKCDDKCNKCQALDMCNECNENFKFKVEGKCYNECPDNYYEDKTVCNVCKNNYQTPCNTTECEKCTAPQNKNGVDKIFILIALVVLLFL</sequence>
<proteinExistence type="predicted"/>
<dbReference type="InterPro" id="IPR051514">
    <property type="entry name" value="R-spondin"/>
</dbReference>
<dbReference type="RefSeq" id="XP_004258468.1">
    <property type="nucleotide sequence ID" value="XM_004258420.1"/>
</dbReference>
<feature type="domain" description="EGF-like" evidence="1">
    <location>
        <begin position="713"/>
        <end position="744"/>
    </location>
</feature>
<dbReference type="VEuPathDB" id="AmoebaDB:EIN_413650"/>
<keyword evidence="4" id="KW-0645">Protease</keyword>
<dbReference type="SMART" id="SM00645">
    <property type="entry name" value="Pept_C1"/>
    <property type="match status" value="1"/>
</dbReference>
<evidence type="ECO:0000313" key="4">
    <source>
        <dbReference type="EMBL" id="ELP91697.1"/>
    </source>
</evidence>
<feature type="domain" description="EGF-like" evidence="1">
    <location>
        <begin position="421"/>
        <end position="454"/>
    </location>
</feature>
<dbReference type="InterPro" id="IPR013201">
    <property type="entry name" value="Prot_inhib_I29"/>
</dbReference>
<feature type="domain" description="EGF-like" evidence="1">
    <location>
        <begin position="568"/>
        <end position="599"/>
    </location>
</feature>
<dbReference type="PANTHER" id="PTHR46987:SF7">
    <property type="entry name" value="TNFR-CYS DOMAIN-CONTAINING PROTEIN"/>
    <property type="match status" value="1"/>
</dbReference>
<dbReference type="Gene3D" id="2.10.220.10">
    <property type="entry name" value="Hormone Receptor, Insulin-like Growth Factor Receptor 1, Chain A, domain 2"/>
    <property type="match status" value="6"/>
</dbReference>
<dbReference type="InterPro" id="IPR039417">
    <property type="entry name" value="Peptidase_C1A_papain-like"/>
</dbReference>
<dbReference type="OrthoDB" id="190265at2759"/>
<dbReference type="EC" id="3.4.22.16" evidence="4"/>
<dbReference type="PANTHER" id="PTHR46987">
    <property type="entry name" value="NEUROHYPOPHYSIAL HORMONES, N-TERMINAL DOMAIN CONTAINING PROTEIN"/>
    <property type="match status" value="1"/>
</dbReference>
<feature type="domain" description="EGF-like" evidence="1">
    <location>
        <begin position="663"/>
        <end position="694"/>
    </location>
</feature>
<dbReference type="GO" id="GO:0004197">
    <property type="term" value="F:cysteine-type endopeptidase activity"/>
    <property type="evidence" value="ECO:0007669"/>
    <property type="project" value="UniProtKB-EC"/>
</dbReference>
<feature type="domain" description="EGF-like" evidence="1">
    <location>
        <begin position="616"/>
        <end position="647"/>
    </location>
</feature>
<dbReference type="KEGG" id="eiv:EIN_413650"/>
<dbReference type="EMBL" id="KB206451">
    <property type="protein sequence ID" value="ELP91697.1"/>
    <property type="molecule type" value="Genomic_DNA"/>
</dbReference>
<dbReference type="InterPro" id="IPR009030">
    <property type="entry name" value="Growth_fac_rcpt_cys_sf"/>
</dbReference>
<dbReference type="InterPro" id="IPR000742">
    <property type="entry name" value="EGF"/>
</dbReference>
<accession>L7FMJ7</accession>
<feature type="domain" description="EGF-like" evidence="1">
    <location>
        <begin position="469"/>
        <end position="500"/>
    </location>
</feature>
<feature type="domain" description="Cathepsin propeptide inhibitor" evidence="3">
    <location>
        <begin position="61"/>
        <end position="120"/>
    </location>
</feature>
<dbReference type="GO" id="GO:0006508">
    <property type="term" value="P:proteolysis"/>
    <property type="evidence" value="ECO:0007669"/>
    <property type="project" value="UniProtKB-KW"/>
</dbReference>
<protein>
    <submittedName>
        <fullName evidence="4">Cysteine protease, putative</fullName>
        <ecNumber evidence="4">3.4.22.16</ecNumber>
    </submittedName>
</protein>
<dbReference type="InterPro" id="IPR000668">
    <property type="entry name" value="Peptidase_C1A_C"/>
</dbReference>
<evidence type="ECO:0000259" key="2">
    <source>
        <dbReference type="SMART" id="SM00645"/>
    </source>
</evidence>
<dbReference type="SUPFAM" id="SSF57184">
    <property type="entry name" value="Growth factor receptor domain"/>
    <property type="match status" value="4"/>
</dbReference>
<evidence type="ECO:0000259" key="1">
    <source>
        <dbReference type="SMART" id="SM00181"/>
    </source>
</evidence>
<dbReference type="CDD" id="cd02248">
    <property type="entry name" value="Peptidase_C1A"/>
    <property type="match status" value="1"/>
</dbReference>
<dbReference type="SMART" id="SM00261">
    <property type="entry name" value="FU"/>
    <property type="match status" value="12"/>
</dbReference>
<dbReference type="Pfam" id="PF08246">
    <property type="entry name" value="Inhibitor_I29"/>
    <property type="match status" value="1"/>
</dbReference>
<dbReference type="GeneID" id="14890678"/>
<dbReference type="InterPro" id="IPR006212">
    <property type="entry name" value="Furin_repeat"/>
</dbReference>
<organism evidence="4 5">
    <name type="scientific">Entamoeba invadens IP1</name>
    <dbReference type="NCBI Taxonomy" id="370355"/>
    <lineage>
        <taxon>Eukaryota</taxon>
        <taxon>Amoebozoa</taxon>
        <taxon>Evosea</taxon>
        <taxon>Archamoebae</taxon>
        <taxon>Mastigamoebida</taxon>
        <taxon>Entamoebidae</taxon>
        <taxon>Entamoeba</taxon>
    </lineage>
</organism>
<dbReference type="SUPFAM" id="SSF54001">
    <property type="entry name" value="Cysteine proteinases"/>
    <property type="match status" value="1"/>
</dbReference>
<dbReference type="Gene3D" id="3.90.70.10">
    <property type="entry name" value="Cysteine proteinases"/>
    <property type="match status" value="1"/>
</dbReference>
<dbReference type="InterPro" id="IPR038765">
    <property type="entry name" value="Papain-like_cys_pep_sf"/>
</dbReference>
<keyword evidence="4" id="KW-0378">Hydrolase</keyword>
<dbReference type="Pfam" id="PF00112">
    <property type="entry name" value="Peptidase_C1"/>
    <property type="match status" value="1"/>
</dbReference>
<keyword evidence="5" id="KW-1185">Reference proteome</keyword>
<feature type="domain" description="Peptidase C1A papain C-terminal" evidence="2">
    <location>
        <begin position="167"/>
        <end position="410"/>
    </location>
</feature>
<reference evidence="4 5" key="1">
    <citation type="submission" date="2012-10" db="EMBL/GenBank/DDBJ databases">
        <authorList>
            <person name="Zafar N."/>
            <person name="Inman J."/>
            <person name="Hall N."/>
            <person name="Lorenzi H."/>
            <person name="Caler E."/>
        </authorList>
    </citation>
    <scope>NUCLEOTIDE SEQUENCE [LARGE SCALE GENOMIC DNA]</scope>
    <source>
        <strain evidence="4 5">IP1</strain>
    </source>
</reference>
<name>L7FMJ7_ENTIV</name>
<evidence type="ECO:0000259" key="3">
    <source>
        <dbReference type="SMART" id="SM00848"/>
    </source>
</evidence>